<dbReference type="Proteomes" id="UP001642483">
    <property type="component" value="Unassembled WGS sequence"/>
</dbReference>
<evidence type="ECO:0000259" key="5">
    <source>
        <dbReference type="PROSITE" id="PS51433"/>
    </source>
</evidence>
<sequence>MSVNNHVSQTNLGQSKTVLKENSVTLLNPEACVIVQDIDTKTPLKVLREVIGKRLRKSDLSKHNIYLQQFLLDPDASLFDQGIKMNGKVELSIKVQSNDAPKLVIVEMSKVKEEKNQNSSMLEAKKVKRYLQQRTLMKKSIVKNEGHHDIPSNPELWTEAQVYKWMVWIAKEFGFDSSIIENYHVNGKTLCSMSRQDYTEKFPYGDLLCSHLELLKKLAEGTFESLSATDSVSGQTPVIIATTPSSSSAEQGVQASLPEDEVDESGLQKSFFVHDRSTPGNRTGNNGQIQLWQFLLEMLTDADCRDYIRWVGNCGEFKLLDPQMVAQKWGERKNKPAMNYEKLSRALRYYYDSEILCKVPGKRFVYRFICNLKELVGFDAAQLDKLVTDCAERRRKRTVDKYLHNPNQQDGANVLGNHD</sequence>
<dbReference type="EMBL" id="CAWYQH010000097">
    <property type="protein sequence ID" value="CAK8683554.1"/>
    <property type="molecule type" value="Genomic_DNA"/>
</dbReference>
<dbReference type="InterPro" id="IPR036388">
    <property type="entry name" value="WH-like_DNA-bd_sf"/>
</dbReference>
<evidence type="ECO:0000256" key="1">
    <source>
        <dbReference type="ARBA" id="ARBA00005562"/>
    </source>
</evidence>
<dbReference type="InterPro" id="IPR046328">
    <property type="entry name" value="ETS_fam"/>
</dbReference>
<evidence type="ECO:0000256" key="3">
    <source>
        <dbReference type="RuleBase" id="RU004019"/>
    </source>
</evidence>
<dbReference type="Pfam" id="PF02198">
    <property type="entry name" value="SAM_PNT"/>
    <property type="match status" value="1"/>
</dbReference>
<evidence type="ECO:0000313" key="6">
    <source>
        <dbReference type="EMBL" id="CAK8683554.1"/>
    </source>
</evidence>
<dbReference type="SMART" id="SM00413">
    <property type="entry name" value="ETS"/>
    <property type="match status" value="1"/>
</dbReference>
<dbReference type="InterPro" id="IPR000418">
    <property type="entry name" value="Ets_dom"/>
</dbReference>
<organism evidence="6 7">
    <name type="scientific">Clavelina lepadiformis</name>
    <name type="common">Light-bulb sea squirt</name>
    <name type="synonym">Ascidia lepadiformis</name>
    <dbReference type="NCBI Taxonomy" id="159417"/>
    <lineage>
        <taxon>Eukaryota</taxon>
        <taxon>Metazoa</taxon>
        <taxon>Chordata</taxon>
        <taxon>Tunicata</taxon>
        <taxon>Ascidiacea</taxon>
        <taxon>Aplousobranchia</taxon>
        <taxon>Clavelinidae</taxon>
        <taxon>Clavelina</taxon>
    </lineage>
</organism>
<comment type="caution">
    <text evidence="6">The sequence shown here is derived from an EMBL/GenBank/DDBJ whole genome shotgun (WGS) entry which is preliminary data.</text>
</comment>
<feature type="domain" description="ETS" evidence="4">
    <location>
        <begin position="289"/>
        <end position="369"/>
    </location>
</feature>
<name>A0ABP0FYD3_CLALP</name>
<evidence type="ECO:0008006" key="8">
    <source>
        <dbReference type="Google" id="ProtNLM"/>
    </source>
</evidence>
<dbReference type="PANTHER" id="PTHR11849:SF195">
    <property type="entry name" value="GA-BINDING PROTEIN ALPHA CHAIN"/>
    <property type="match status" value="1"/>
</dbReference>
<dbReference type="InterPro" id="IPR036390">
    <property type="entry name" value="WH_DNA-bd_sf"/>
</dbReference>
<evidence type="ECO:0000259" key="4">
    <source>
        <dbReference type="PROSITE" id="PS50061"/>
    </source>
</evidence>
<comment type="similarity">
    <text evidence="1 3">Belongs to the ETS family.</text>
</comment>
<dbReference type="PROSITE" id="PS00346">
    <property type="entry name" value="ETS_DOMAIN_2"/>
    <property type="match status" value="1"/>
</dbReference>
<accession>A0ABP0FYD3</accession>
<dbReference type="Pfam" id="PF00178">
    <property type="entry name" value="Ets"/>
    <property type="match status" value="1"/>
</dbReference>
<evidence type="ECO:0000313" key="7">
    <source>
        <dbReference type="Proteomes" id="UP001642483"/>
    </source>
</evidence>
<protein>
    <recommendedName>
        <fullName evidence="8">GA-binding protein alpha chain</fullName>
    </recommendedName>
</protein>
<dbReference type="PROSITE" id="PS50061">
    <property type="entry name" value="ETS_DOMAIN_3"/>
    <property type="match status" value="1"/>
</dbReference>
<dbReference type="InterPro" id="IPR024668">
    <property type="entry name" value="GABP_asu_N"/>
</dbReference>
<dbReference type="Gene3D" id="3.10.20.90">
    <property type="entry name" value="Phosphatidylinositol 3-kinase Catalytic Subunit, Chain A, domain 1"/>
    <property type="match status" value="1"/>
</dbReference>
<dbReference type="InterPro" id="IPR013761">
    <property type="entry name" value="SAM/pointed_sf"/>
</dbReference>
<dbReference type="PRINTS" id="PR00454">
    <property type="entry name" value="ETSDOMAIN"/>
</dbReference>
<feature type="domain" description="PNT" evidence="5">
    <location>
        <begin position="136"/>
        <end position="219"/>
    </location>
</feature>
<dbReference type="SMART" id="SM00251">
    <property type="entry name" value="SAM_PNT"/>
    <property type="match status" value="1"/>
</dbReference>
<dbReference type="Gene3D" id="1.10.10.10">
    <property type="entry name" value="Winged helix-like DNA-binding domain superfamily/Winged helix DNA-binding domain"/>
    <property type="match status" value="1"/>
</dbReference>
<dbReference type="PANTHER" id="PTHR11849">
    <property type="entry name" value="ETS"/>
    <property type="match status" value="1"/>
</dbReference>
<proteinExistence type="inferred from homology"/>
<reference evidence="6 7" key="1">
    <citation type="submission" date="2024-02" db="EMBL/GenBank/DDBJ databases">
        <authorList>
            <person name="Daric V."/>
            <person name="Darras S."/>
        </authorList>
    </citation>
    <scope>NUCLEOTIDE SEQUENCE [LARGE SCALE GENOMIC DNA]</scope>
</reference>
<dbReference type="PROSITE" id="PS51433">
    <property type="entry name" value="PNT"/>
    <property type="match status" value="1"/>
</dbReference>
<dbReference type="InterPro" id="IPR003118">
    <property type="entry name" value="Pointed_dom"/>
</dbReference>
<keyword evidence="3" id="KW-0539">Nucleus</keyword>
<dbReference type="Pfam" id="PF11620">
    <property type="entry name" value="GABP-alpha"/>
    <property type="match status" value="1"/>
</dbReference>
<comment type="subcellular location">
    <subcellularLocation>
        <location evidence="3">Nucleus</location>
    </subcellularLocation>
</comment>
<dbReference type="SUPFAM" id="SSF46785">
    <property type="entry name" value="Winged helix' DNA-binding domain"/>
    <property type="match status" value="1"/>
</dbReference>
<evidence type="ECO:0000256" key="2">
    <source>
        <dbReference type="ARBA" id="ARBA00023125"/>
    </source>
</evidence>
<dbReference type="SUPFAM" id="SSF47769">
    <property type="entry name" value="SAM/Pointed domain"/>
    <property type="match status" value="1"/>
</dbReference>
<gene>
    <name evidence="6" type="ORF">CVLEPA_LOCUS14619</name>
</gene>
<dbReference type="Gene3D" id="1.10.150.50">
    <property type="entry name" value="Transcription Factor, Ets-1"/>
    <property type="match status" value="1"/>
</dbReference>
<keyword evidence="2 3" id="KW-0238">DNA-binding</keyword>
<keyword evidence="7" id="KW-1185">Reference proteome</keyword>